<gene>
    <name evidence="1" type="ORF">CkaCkLH20_06248</name>
</gene>
<dbReference type="Proteomes" id="UP000781932">
    <property type="component" value="Unassembled WGS sequence"/>
</dbReference>
<dbReference type="GeneID" id="62162039"/>
<reference evidence="1" key="1">
    <citation type="submission" date="2020-03" db="EMBL/GenBank/DDBJ databases">
        <authorList>
            <person name="He L."/>
        </authorList>
    </citation>
    <scope>NUCLEOTIDE SEQUENCE</scope>
    <source>
        <strain evidence="1">CkLH20</strain>
    </source>
</reference>
<dbReference type="EMBL" id="JAATWM020000018">
    <property type="protein sequence ID" value="KAF9876305.1"/>
    <property type="molecule type" value="Genomic_DNA"/>
</dbReference>
<comment type="caution">
    <text evidence="1">The sequence shown here is derived from an EMBL/GenBank/DDBJ whole genome shotgun (WGS) entry which is preliminary data.</text>
</comment>
<sequence>MSLDPSISHRIDRSPKLSSLCTNVKVEDQTETMTVSLSNNISTKRQMRSPKRSIPHRLYLKRGFQLFGKRFRKTDHIDLMKSIIGAPSSKSWTETIQMSLSLSIRCWLDTGRKRKPFSPFVHVKVVGQTTTARQNNTLKETMMRHLSL</sequence>
<dbReference type="RefSeq" id="XP_038745766.1">
    <property type="nucleotide sequence ID" value="XM_038888965.1"/>
</dbReference>
<name>A0A9P6I5P9_9PEZI</name>
<protein>
    <submittedName>
        <fullName evidence="1">Uncharacterized protein</fullName>
    </submittedName>
</protein>
<accession>A0A9P6I5P9</accession>
<evidence type="ECO:0000313" key="1">
    <source>
        <dbReference type="EMBL" id="KAF9876305.1"/>
    </source>
</evidence>
<reference evidence="1" key="2">
    <citation type="submission" date="2020-11" db="EMBL/GenBank/DDBJ databases">
        <title>Whole genome sequencing of Colletotrichum sp.</title>
        <authorList>
            <person name="Li H."/>
        </authorList>
    </citation>
    <scope>NUCLEOTIDE SEQUENCE</scope>
    <source>
        <strain evidence="1">CkLH20</strain>
    </source>
</reference>
<dbReference type="AlphaFoldDB" id="A0A9P6I5P9"/>
<keyword evidence="2" id="KW-1185">Reference proteome</keyword>
<proteinExistence type="predicted"/>
<organism evidence="1 2">
    <name type="scientific">Colletotrichum karsti</name>
    <dbReference type="NCBI Taxonomy" id="1095194"/>
    <lineage>
        <taxon>Eukaryota</taxon>
        <taxon>Fungi</taxon>
        <taxon>Dikarya</taxon>
        <taxon>Ascomycota</taxon>
        <taxon>Pezizomycotina</taxon>
        <taxon>Sordariomycetes</taxon>
        <taxon>Hypocreomycetidae</taxon>
        <taxon>Glomerellales</taxon>
        <taxon>Glomerellaceae</taxon>
        <taxon>Colletotrichum</taxon>
        <taxon>Colletotrichum boninense species complex</taxon>
    </lineage>
</organism>
<evidence type="ECO:0000313" key="2">
    <source>
        <dbReference type="Proteomes" id="UP000781932"/>
    </source>
</evidence>